<gene>
    <name evidence="4" type="ORF">P691DRAFT_805272</name>
</gene>
<sequence length="645" mass="72670">MDPTPSLQPSPVPNGHDDTVTTKETVVQLEFRLRSLDEEVKKVQSKFRTLERQKKSLKKDIDVRESLHVPINRLPPLLLRKIFCYCLPFERNSAMSNQEAPVSLGQVCSRWRQITHNTPELWAAIHIALSTFHRSGFASYANHKRGALRLHAISSWLSRSEERPLSISLTAIDTFPYTSSSLVEKLVSPYLDLLYSFRHRWRLVHLHVYGFDWIRLFFSRYNAPELPLLESLFIEGARCDTNKSTKERAMQALSREDSFLRSPNLRCVSLPLLGDLIVKVPVQWSQVTALSLSGACNCSLSQVMDTLALCLNLQSLSVCLGVSSLSADMSLEQTVTLPHLCYLRVVDYCTSFDSPRFFYHLCAPSVQSLAYERHGHVPWLSYVTTPESHSPRLFRALEAFLAKARRPVEELSLQYDWLMEGDLFEFLSLLPDLKRLSLQGSGPTRTIPSLHTDISPKMLSFDTELLGTLLTIPDKDDITVVTKDVGDHANPINGRGATAFDDTESTWSHPLGITRLFDGDGDGDGGVWQETYNFFCPKLEVFQCKGAMFSGEPLLKFLQSRASSSKRFGILRIRCVDISFALGVEQPPEALLDDIRALTEEAGISIFLHFLPRTQANTPLSFPQSPHDGLYAVGFKDAPLFNAVF</sequence>
<proteinExistence type="predicted"/>
<feature type="region of interest" description="Disordered" evidence="2">
    <location>
        <begin position="1"/>
        <end position="21"/>
    </location>
</feature>
<comment type="caution">
    <text evidence="4">The sequence shown here is derived from an EMBL/GenBank/DDBJ whole genome shotgun (WGS) entry which is preliminary data.</text>
</comment>
<reference evidence="4" key="1">
    <citation type="submission" date="2020-11" db="EMBL/GenBank/DDBJ databases">
        <authorList>
            <consortium name="DOE Joint Genome Institute"/>
            <person name="Ahrendt S."/>
            <person name="Riley R."/>
            <person name="Andreopoulos W."/>
            <person name="Labutti K."/>
            <person name="Pangilinan J."/>
            <person name="Ruiz-Duenas F.J."/>
            <person name="Barrasa J.M."/>
            <person name="Sanchez-Garcia M."/>
            <person name="Camarero S."/>
            <person name="Miyauchi S."/>
            <person name="Serrano A."/>
            <person name="Linde D."/>
            <person name="Babiker R."/>
            <person name="Drula E."/>
            <person name="Ayuso-Fernandez I."/>
            <person name="Pacheco R."/>
            <person name="Padilla G."/>
            <person name="Ferreira P."/>
            <person name="Barriuso J."/>
            <person name="Kellner H."/>
            <person name="Castanera R."/>
            <person name="Alfaro M."/>
            <person name="Ramirez L."/>
            <person name="Pisabarro A.G."/>
            <person name="Kuo A."/>
            <person name="Tritt A."/>
            <person name="Lipzen A."/>
            <person name="He G."/>
            <person name="Yan M."/>
            <person name="Ng V."/>
            <person name="Cullen D."/>
            <person name="Martin F."/>
            <person name="Rosso M.-N."/>
            <person name="Henrissat B."/>
            <person name="Hibbett D."/>
            <person name="Martinez A.T."/>
            <person name="Grigoriev I.V."/>
        </authorList>
    </citation>
    <scope>NUCLEOTIDE SEQUENCE</scope>
    <source>
        <strain evidence="4">MF-IS2</strain>
    </source>
</reference>
<dbReference type="AlphaFoldDB" id="A0A9P5X751"/>
<dbReference type="OrthoDB" id="3038182at2759"/>
<evidence type="ECO:0000256" key="2">
    <source>
        <dbReference type="SAM" id="MobiDB-lite"/>
    </source>
</evidence>
<dbReference type="Pfam" id="PF12937">
    <property type="entry name" value="F-box-like"/>
    <property type="match status" value="1"/>
</dbReference>
<feature type="compositionally biased region" description="Pro residues" evidence="2">
    <location>
        <begin position="1"/>
        <end position="12"/>
    </location>
</feature>
<keyword evidence="1" id="KW-0175">Coiled coil</keyword>
<feature type="domain" description="F-box" evidence="3">
    <location>
        <begin position="71"/>
        <end position="127"/>
    </location>
</feature>
<evidence type="ECO:0000259" key="3">
    <source>
        <dbReference type="Pfam" id="PF12937"/>
    </source>
</evidence>
<evidence type="ECO:0000256" key="1">
    <source>
        <dbReference type="SAM" id="Coils"/>
    </source>
</evidence>
<name>A0A9P5X751_9AGAR</name>
<organism evidence="4 5">
    <name type="scientific">Macrolepiota fuliginosa MF-IS2</name>
    <dbReference type="NCBI Taxonomy" id="1400762"/>
    <lineage>
        <taxon>Eukaryota</taxon>
        <taxon>Fungi</taxon>
        <taxon>Dikarya</taxon>
        <taxon>Basidiomycota</taxon>
        <taxon>Agaricomycotina</taxon>
        <taxon>Agaricomycetes</taxon>
        <taxon>Agaricomycetidae</taxon>
        <taxon>Agaricales</taxon>
        <taxon>Agaricineae</taxon>
        <taxon>Agaricaceae</taxon>
        <taxon>Macrolepiota</taxon>
    </lineage>
</organism>
<dbReference type="Gene3D" id="1.20.1280.50">
    <property type="match status" value="1"/>
</dbReference>
<protein>
    <recommendedName>
        <fullName evidence="3">F-box domain-containing protein</fullName>
    </recommendedName>
</protein>
<accession>A0A9P5X751</accession>
<dbReference type="SUPFAM" id="SSF81383">
    <property type="entry name" value="F-box domain"/>
    <property type="match status" value="1"/>
</dbReference>
<feature type="coiled-coil region" evidence="1">
    <location>
        <begin position="26"/>
        <end position="60"/>
    </location>
</feature>
<dbReference type="Proteomes" id="UP000807342">
    <property type="component" value="Unassembled WGS sequence"/>
</dbReference>
<dbReference type="InterPro" id="IPR001810">
    <property type="entry name" value="F-box_dom"/>
</dbReference>
<dbReference type="InterPro" id="IPR036047">
    <property type="entry name" value="F-box-like_dom_sf"/>
</dbReference>
<keyword evidence="5" id="KW-1185">Reference proteome</keyword>
<evidence type="ECO:0000313" key="4">
    <source>
        <dbReference type="EMBL" id="KAF9445708.1"/>
    </source>
</evidence>
<evidence type="ECO:0000313" key="5">
    <source>
        <dbReference type="Proteomes" id="UP000807342"/>
    </source>
</evidence>
<dbReference type="EMBL" id="MU151285">
    <property type="protein sequence ID" value="KAF9445708.1"/>
    <property type="molecule type" value="Genomic_DNA"/>
</dbReference>